<proteinExistence type="predicted"/>
<evidence type="ECO:0000313" key="3">
    <source>
        <dbReference type="EMBL" id="OQK18506.1"/>
    </source>
</evidence>
<sequence length="68" mass="7685">MKKFILTIVLSFFVSAIAVAGDQVMKNDNPNASEMEGKHMKNSNQNSSRFDTVVEKTNKPYTAIKYQK</sequence>
<reference evidence="3 4" key="1">
    <citation type="submission" date="2015-12" db="EMBL/GenBank/DDBJ databases">
        <authorList>
            <person name="Shamseldin A."/>
            <person name="Moawad H."/>
            <person name="Abd El-Rahim W.M."/>
            <person name="Sadowsky M.J."/>
        </authorList>
    </citation>
    <scope>NUCLEOTIDE SEQUENCE [LARGE SCALE GENOMIC DNA]</scope>
    <source>
        <strain evidence="3 4">WF1</strain>
    </source>
</reference>
<evidence type="ECO:0000313" key="4">
    <source>
        <dbReference type="Proteomes" id="UP000191980"/>
    </source>
</evidence>
<keyword evidence="2" id="KW-0732">Signal</keyword>
<gene>
    <name evidence="3" type="ORF">AU255_12040</name>
</gene>
<accession>A0A1V8MAE3</accession>
<organism evidence="3 4">
    <name type="scientific">Methyloprofundus sedimenti</name>
    <dbReference type="NCBI Taxonomy" id="1420851"/>
    <lineage>
        <taxon>Bacteria</taxon>
        <taxon>Pseudomonadati</taxon>
        <taxon>Pseudomonadota</taxon>
        <taxon>Gammaproteobacteria</taxon>
        <taxon>Methylococcales</taxon>
        <taxon>Methylococcaceae</taxon>
        <taxon>Methyloprofundus</taxon>
    </lineage>
</organism>
<dbReference type="EMBL" id="LPUF01000001">
    <property type="protein sequence ID" value="OQK18506.1"/>
    <property type="molecule type" value="Genomic_DNA"/>
</dbReference>
<feature type="signal peptide" evidence="2">
    <location>
        <begin position="1"/>
        <end position="20"/>
    </location>
</feature>
<dbReference type="Proteomes" id="UP000191980">
    <property type="component" value="Unassembled WGS sequence"/>
</dbReference>
<evidence type="ECO:0000256" key="2">
    <source>
        <dbReference type="SAM" id="SignalP"/>
    </source>
</evidence>
<name>A0A1V8MAE3_9GAMM</name>
<keyword evidence="4" id="KW-1185">Reference proteome</keyword>
<comment type="caution">
    <text evidence="3">The sequence shown here is derived from an EMBL/GenBank/DDBJ whole genome shotgun (WGS) entry which is preliminary data.</text>
</comment>
<protein>
    <submittedName>
        <fullName evidence="3">Uncharacterized protein</fullName>
    </submittedName>
</protein>
<evidence type="ECO:0000256" key="1">
    <source>
        <dbReference type="SAM" id="MobiDB-lite"/>
    </source>
</evidence>
<feature type="region of interest" description="Disordered" evidence="1">
    <location>
        <begin position="28"/>
        <end position="50"/>
    </location>
</feature>
<feature type="chain" id="PRO_5012099321" evidence="2">
    <location>
        <begin position="21"/>
        <end position="68"/>
    </location>
</feature>
<dbReference type="AlphaFoldDB" id="A0A1V8MAE3"/>
<dbReference type="RefSeq" id="WP_080523108.1">
    <property type="nucleotide sequence ID" value="NZ_LPUF01000001.1"/>
</dbReference>